<organism evidence="7 8">
    <name type="scientific">Imperialibacter roseus</name>
    <dbReference type="NCBI Taxonomy" id="1324217"/>
    <lineage>
        <taxon>Bacteria</taxon>
        <taxon>Pseudomonadati</taxon>
        <taxon>Bacteroidota</taxon>
        <taxon>Cytophagia</taxon>
        <taxon>Cytophagales</taxon>
        <taxon>Flammeovirgaceae</taxon>
        <taxon>Imperialibacter</taxon>
    </lineage>
</organism>
<feature type="domain" description="UvrD-like helicase ATP-binding" evidence="6">
    <location>
        <begin position="202"/>
        <end position="530"/>
    </location>
</feature>
<evidence type="ECO:0000259" key="6">
    <source>
        <dbReference type="PROSITE" id="PS51198"/>
    </source>
</evidence>
<dbReference type="PANTHER" id="PTHR11070">
    <property type="entry name" value="UVRD / RECB / PCRA DNA HELICASE FAMILY MEMBER"/>
    <property type="match status" value="1"/>
</dbReference>
<sequence length="682" mass="78550">MTEEEERSYLDLILQQLEWALREINSETKRFSKEFREEQRYLYDQRSGMDEADLVSAGQSHKRFAFQGQVGIEARRKITKLSESPYFGRIDFTREGAIGSLPKCLPIYIGVHSFIPQDSSAYPIYDWRAPVSSMFYDFELGEAWYQTPAGKVNGRIELRRQYRIRQGRMEYMIENSVNIQDDVLQKELRLSSDDKMKNIVATIQRDQNAIIRNETSPVLIIQGVAGSGKTSIAIHRIAFLLYRFKDEIRSSDILIISPNKVFADYISNVLPELGEANIPEIGMEELAGDLLDNRFRFQTFLQQVFTTINAQDPSFLERLQFKSTADFVRDLNRYFVHLENHWFSAATIQVGRVTVPAAFVQEKFRALQRLPLLNRMPEVASEVQQYVRTALGRKLSGAEKSQIREALVGASERATVLELYRGFYQWLHRDDLFEMPGNVLEYADVFPLIYCKIRLEGMEPYHHVKHLVVDEMQDYTPIQYAVLLRLFPAKKTILGDTSQAVNLYSSSATDIEKVFPQADIVKLHQSYRSTWEITHFALHIKANPELIAMERHGLVPEVKGFHTTDEEDEELRRLVEQFSHSNHQMLAILCKTPTQAKKVHSLLEGSNVYLLTEESTHFKEGVVIATIPLAKGLEFDEVIVPFASAEHYQSESDRNLLYVACTRAMHELTVTFTGERTRFLAA</sequence>
<dbReference type="InterPro" id="IPR027785">
    <property type="entry name" value="UvrD-like_helicase_C"/>
</dbReference>
<dbReference type="PANTHER" id="PTHR11070:SF17">
    <property type="entry name" value="DNA HELICASE IV"/>
    <property type="match status" value="1"/>
</dbReference>
<evidence type="ECO:0000313" key="8">
    <source>
        <dbReference type="Proteomes" id="UP001302349"/>
    </source>
</evidence>
<evidence type="ECO:0000256" key="1">
    <source>
        <dbReference type="ARBA" id="ARBA00022741"/>
    </source>
</evidence>
<dbReference type="InterPro" id="IPR000212">
    <property type="entry name" value="DNA_helicase_UvrD/REP"/>
</dbReference>
<evidence type="ECO:0000256" key="4">
    <source>
        <dbReference type="ARBA" id="ARBA00022840"/>
    </source>
</evidence>
<gene>
    <name evidence="7" type="ORF">RT717_11005</name>
</gene>
<evidence type="ECO:0000256" key="2">
    <source>
        <dbReference type="ARBA" id="ARBA00022801"/>
    </source>
</evidence>
<dbReference type="InterPro" id="IPR014016">
    <property type="entry name" value="UvrD-like_ATP-bd"/>
</dbReference>
<keyword evidence="3 5" id="KW-0347">Helicase</keyword>
<dbReference type="Gene3D" id="3.40.50.300">
    <property type="entry name" value="P-loop containing nucleotide triphosphate hydrolases"/>
    <property type="match status" value="2"/>
</dbReference>
<dbReference type="PROSITE" id="PS51198">
    <property type="entry name" value="UVRD_HELICASE_ATP_BIND"/>
    <property type="match status" value="1"/>
</dbReference>
<protein>
    <submittedName>
        <fullName evidence="7">AAA family ATPase</fullName>
    </submittedName>
</protein>
<reference evidence="7 8" key="1">
    <citation type="journal article" date="2023" name="Microbiol. Resour. Announc.">
        <title>Complete Genome Sequence of Imperialibacter roseus strain P4T.</title>
        <authorList>
            <person name="Tizabi D.R."/>
            <person name="Bachvaroff T."/>
            <person name="Hill R.T."/>
        </authorList>
    </citation>
    <scope>NUCLEOTIDE SEQUENCE [LARGE SCALE GENOMIC DNA]</scope>
    <source>
        <strain evidence="7 8">P4T</strain>
    </source>
</reference>
<evidence type="ECO:0000313" key="7">
    <source>
        <dbReference type="EMBL" id="WOK09164.1"/>
    </source>
</evidence>
<feature type="binding site" evidence="5">
    <location>
        <begin position="223"/>
        <end position="230"/>
    </location>
    <ligand>
        <name>ATP</name>
        <dbReference type="ChEBI" id="CHEBI:30616"/>
    </ligand>
</feature>
<evidence type="ECO:0000256" key="5">
    <source>
        <dbReference type="PROSITE-ProRule" id="PRU00560"/>
    </source>
</evidence>
<evidence type="ECO:0000256" key="3">
    <source>
        <dbReference type="ARBA" id="ARBA00022806"/>
    </source>
</evidence>
<dbReference type="EMBL" id="CP136051">
    <property type="protein sequence ID" value="WOK09164.1"/>
    <property type="molecule type" value="Genomic_DNA"/>
</dbReference>
<dbReference type="InterPro" id="IPR027417">
    <property type="entry name" value="P-loop_NTPase"/>
</dbReference>
<accession>A0ABZ0IYF2</accession>
<dbReference type="SUPFAM" id="SSF52540">
    <property type="entry name" value="P-loop containing nucleoside triphosphate hydrolases"/>
    <property type="match status" value="1"/>
</dbReference>
<proteinExistence type="predicted"/>
<name>A0ABZ0IYF2_9BACT</name>
<dbReference type="Proteomes" id="UP001302349">
    <property type="component" value="Chromosome"/>
</dbReference>
<dbReference type="RefSeq" id="WP_317491785.1">
    <property type="nucleotide sequence ID" value="NZ_CP136051.1"/>
</dbReference>
<keyword evidence="1 5" id="KW-0547">Nucleotide-binding</keyword>
<dbReference type="Pfam" id="PF00580">
    <property type="entry name" value="UvrD-helicase"/>
    <property type="match status" value="1"/>
</dbReference>
<keyword evidence="8" id="KW-1185">Reference proteome</keyword>
<keyword evidence="4 5" id="KW-0067">ATP-binding</keyword>
<dbReference type="Pfam" id="PF13538">
    <property type="entry name" value="UvrD_C_2"/>
    <property type="match status" value="1"/>
</dbReference>
<keyword evidence="2 5" id="KW-0378">Hydrolase</keyword>